<comment type="caution">
    <text evidence="1">The sequence shown here is derived from an EMBL/GenBank/DDBJ whole genome shotgun (WGS) entry which is preliminary data.</text>
</comment>
<accession>A0A9J5WFR1</accession>
<dbReference type="Proteomes" id="UP000824120">
    <property type="component" value="Chromosome 12"/>
</dbReference>
<keyword evidence="2" id="KW-1185">Reference proteome</keyword>
<protein>
    <submittedName>
        <fullName evidence="1">Uncharacterized protein</fullName>
    </submittedName>
</protein>
<sequence>MSLAVNSIADRGGSSSTGCDRDFVAWILQKCTTFGGSDTSHDWFGLETFMLEVSSSKPLVNESKGFAFLGQARRTGLA</sequence>
<dbReference type="AlphaFoldDB" id="A0A9J5WFR1"/>
<evidence type="ECO:0000313" key="2">
    <source>
        <dbReference type="Proteomes" id="UP000824120"/>
    </source>
</evidence>
<evidence type="ECO:0000313" key="1">
    <source>
        <dbReference type="EMBL" id="KAG5574076.1"/>
    </source>
</evidence>
<reference evidence="1 2" key="1">
    <citation type="submission" date="2020-09" db="EMBL/GenBank/DDBJ databases">
        <title>De no assembly of potato wild relative species, Solanum commersonii.</title>
        <authorList>
            <person name="Cho K."/>
        </authorList>
    </citation>
    <scope>NUCLEOTIDE SEQUENCE [LARGE SCALE GENOMIC DNA]</scope>
    <source>
        <strain evidence="1">LZ3.2</strain>
        <tissue evidence="1">Leaf</tissue>
    </source>
</reference>
<gene>
    <name evidence="1" type="ORF">H5410_063842</name>
</gene>
<organism evidence="1 2">
    <name type="scientific">Solanum commersonii</name>
    <name type="common">Commerson's wild potato</name>
    <name type="synonym">Commerson's nightshade</name>
    <dbReference type="NCBI Taxonomy" id="4109"/>
    <lineage>
        <taxon>Eukaryota</taxon>
        <taxon>Viridiplantae</taxon>
        <taxon>Streptophyta</taxon>
        <taxon>Embryophyta</taxon>
        <taxon>Tracheophyta</taxon>
        <taxon>Spermatophyta</taxon>
        <taxon>Magnoliopsida</taxon>
        <taxon>eudicotyledons</taxon>
        <taxon>Gunneridae</taxon>
        <taxon>Pentapetalae</taxon>
        <taxon>asterids</taxon>
        <taxon>lamiids</taxon>
        <taxon>Solanales</taxon>
        <taxon>Solanaceae</taxon>
        <taxon>Solanoideae</taxon>
        <taxon>Solaneae</taxon>
        <taxon>Solanum</taxon>
    </lineage>
</organism>
<proteinExistence type="predicted"/>
<name>A0A9J5WFR1_SOLCO</name>
<dbReference type="EMBL" id="JACXVP010000012">
    <property type="protein sequence ID" value="KAG5574076.1"/>
    <property type="molecule type" value="Genomic_DNA"/>
</dbReference>